<dbReference type="STRING" id="1122156.SAMN02745117_00230"/>
<sequence length="338" mass="36990">MILTHILLCSLILEPAPAPQPLLVQLYVQEYGCHPLRGLPDKVPALDAPEQEPSDGDGTAAPLPGRVAKLEVAQAVVAMRDIGSYFPAEQRWWPLFTDRQAAQPIYRQMLGAGVKPGVLLPENPLEILKPSTYRFYYQAVQEGAIVVQPMRNHQFDHFAARASFASALGLRPLAALVVDGWSDNLLAAGKGAYLIDHRGSSGYGGLPVPARQHEVQGRYIYHASDTLPHGGGFAVVIDPQYWPDGGVGRVDYPELGLSWEYLNSDFHSRLEGLETSPMGHVLAMATLLSVPVGLFFATPWPNVLQWVGTSISWVSLVIGAGLLLLLILAALRRLRRLW</sequence>
<dbReference type="AlphaFoldDB" id="A0A1M4T5A8"/>
<accession>A0A1M4T5A8</accession>
<feature type="region of interest" description="Disordered" evidence="1">
    <location>
        <begin position="42"/>
        <end position="63"/>
    </location>
</feature>
<organism evidence="3 4">
    <name type="scientific">Lampropedia hyalina DSM 16112</name>
    <dbReference type="NCBI Taxonomy" id="1122156"/>
    <lineage>
        <taxon>Bacteria</taxon>
        <taxon>Pseudomonadati</taxon>
        <taxon>Pseudomonadota</taxon>
        <taxon>Betaproteobacteria</taxon>
        <taxon>Burkholderiales</taxon>
        <taxon>Comamonadaceae</taxon>
        <taxon>Lampropedia</taxon>
    </lineage>
</organism>
<feature type="transmembrane region" description="Helical" evidence="2">
    <location>
        <begin position="278"/>
        <end position="298"/>
    </location>
</feature>
<evidence type="ECO:0000313" key="3">
    <source>
        <dbReference type="EMBL" id="SHE39565.1"/>
    </source>
</evidence>
<evidence type="ECO:0000256" key="2">
    <source>
        <dbReference type="SAM" id="Phobius"/>
    </source>
</evidence>
<gene>
    <name evidence="3" type="ORF">SAMN02745117_00230</name>
</gene>
<feature type="transmembrane region" description="Helical" evidence="2">
    <location>
        <begin position="310"/>
        <end position="331"/>
    </location>
</feature>
<dbReference type="RefSeq" id="WP_073353689.1">
    <property type="nucleotide sequence ID" value="NZ_FQUZ01000002.1"/>
</dbReference>
<keyword evidence="2" id="KW-0812">Transmembrane</keyword>
<keyword evidence="4" id="KW-1185">Reference proteome</keyword>
<evidence type="ECO:0000256" key="1">
    <source>
        <dbReference type="SAM" id="MobiDB-lite"/>
    </source>
</evidence>
<keyword evidence="2" id="KW-1133">Transmembrane helix</keyword>
<name>A0A1M4T5A8_9BURK</name>
<dbReference type="Proteomes" id="UP000184327">
    <property type="component" value="Unassembled WGS sequence"/>
</dbReference>
<evidence type="ECO:0000313" key="4">
    <source>
        <dbReference type="Proteomes" id="UP000184327"/>
    </source>
</evidence>
<reference evidence="3 4" key="1">
    <citation type="submission" date="2016-11" db="EMBL/GenBank/DDBJ databases">
        <authorList>
            <person name="Jaros S."/>
            <person name="Januszkiewicz K."/>
            <person name="Wedrychowicz H."/>
        </authorList>
    </citation>
    <scope>NUCLEOTIDE SEQUENCE [LARGE SCALE GENOMIC DNA]</scope>
    <source>
        <strain evidence="3 4">DSM 16112</strain>
    </source>
</reference>
<protein>
    <submittedName>
        <fullName evidence="3">Uncharacterized protein</fullName>
    </submittedName>
</protein>
<proteinExistence type="predicted"/>
<dbReference type="EMBL" id="FQUZ01000002">
    <property type="protein sequence ID" value="SHE39565.1"/>
    <property type="molecule type" value="Genomic_DNA"/>
</dbReference>
<keyword evidence="2" id="KW-0472">Membrane</keyword>